<name>A0A1H9CB36_9PSEU</name>
<accession>A0A1H9CB36</accession>
<dbReference type="STRING" id="65499.SAMN04488000_101872"/>
<dbReference type="OrthoDB" id="4293512at2"/>
<reference evidence="3" key="1">
    <citation type="submission" date="2016-10" db="EMBL/GenBank/DDBJ databases">
        <authorList>
            <person name="Varghese N."/>
            <person name="Submissions S."/>
        </authorList>
    </citation>
    <scope>NUCLEOTIDE SEQUENCE [LARGE SCALE GENOMIC DNA]</scope>
    <source>
        <strain evidence="3">DSM 44437</strain>
    </source>
</reference>
<keyword evidence="3" id="KW-1185">Reference proteome</keyword>
<dbReference type="EMBL" id="FOFV01000001">
    <property type="protein sequence ID" value="SEP98364.1"/>
    <property type="molecule type" value="Genomic_DNA"/>
</dbReference>
<proteinExistence type="predicted"/>
<feature type="region of interest" description="Disordered" evidence="1">
    <location>
        <begin position="56"/>
        <end position="87"/>
    </location>
</feature>
<organism evidence="2 3">
    <name type="scientific">Lentzea albida</name>
    <dbReference type="NCBI Taxonomy" id="65499"/>
    <lineage>
        <taxon>Bacteria</taxon>
        <taxon>Bacillati</taxon>
        <taxon>Actinomycetota</taxon>
        <taxon>Actinomycetes</taxon>
        <taxon>Pseudonocardiales</taxon>
        <taxon>Pseudonocardiaceae</taxon>
        <taxon>Lentzea</taxon>
    </lineage>
</organism>
<gene>
    <name evidence="2" type="ORF">SAMN04488000_101872</name>
</gene>
<dbReference type="AlphaFoldDB" id="A0A1H9CB36"/>
<evidence type="ECO:0000256" key="1">
    <source>
        <dbReference type="SAM" id="MobiDB-lite"/>
    </source>
</evidence>
<sequence length="193" mass="21038">MLSHVEITARVELTEAAHFWWANRIEYSHDCFVCRRTGRTVTVHHGAAHGVCQSAQGPLEWQDGPDEVGDGAATGGDPAVPPGSHPAPIRITGFDTVGGRGDNTLRCRLSFWWSPFADVERPQARGGELGTGPWVRLHYRVGCHACRDAGEDQWFNGEQSLQTNAVWPVASPCRKCGTDLVTMTGPPEIRLVG</sequence>
<protein>
    <submittedName>
        <fullName evidence="2">Uncharacterized protein</fullName>
    </submittedName>
</protein>
<dbReference type="RefSeq" id="WP_089909598.1">
    <property type="nucleotide sequence ID" value="NZ_FOFV01000001.1"/>
</dbReference>
<evidence type="ECO:0000313" key="3">
    <source>
        <dbReference type="Proteomes" id="UP000199503"/>
    </source>
</evidence>
<evidence type="ECO:0000313" key="2">
    <source>
        <dbReference type="EMBL" id="SEP98364.1"/>
    </source>
</evidence>
<dbReference type="Proteomes" id="UP000199503">
    <property type="component" value="Unassembled WGS sequence"/>
</dbReference>